<dbReference type="InterPro" id="IPR018378">
    <property type="entry name" value="C-type_lectin_CS"/>
</dbReference>
<dbReference type="SMART" id="SM00034">
    <property type="entry name" value="CLECT"/>
    <property type="match status" value="1"/>
</dbReference>
<dbReference type="Pfam" id="PF00059">
    <property type="entry name" value="Lectin_C"/>
    <property type="match status" value="1"/>
</dbReference>
<evidence type="ECO:0000313" key="5">
    <source>
        <dbReference type="RefSeq" id="XP_028996793.1"/>
    </source>
</evidence>
<sequence>MKLLMLCALLCVLALTRAAKKGADARLQQPDEDVSLLEKRFLWWCPTGWTKYSGRCFHFVPRTLTWAEAEKNCQAMGGHLASMRNKEEYFWVQHMIATQTNSYPATWIGASTRKTDTDWLWSDGTKFTFTFWCKGEPNNQNSQHCVQMNFSDNKCWDDYQCDGQRSSVCVKGSKFLGGK</sequence>
<keyword evidence="1" id="KW-1015">Disulfide bond</keyword>
<evidence type="ECO:0000313" key="4">
    <source>
        <dbReference type="Proteomes" id="UP000515150"/>
    </source>
</evidence>
<dbReference type="PROSITE" id="PS50041">
    <property type="entry name" value="C_TYPE_LECTIN_2"/>
    <property type="match status" value="1"/>
</dbReference>
<dbReference type="OrthoDB" id="441660at2759"/>
<dbReference type="CDD" id="cd00037">
    <property type="entry name" value="CLECT"/>
    <property type="match status" value="1"/>
</dbReference>
<dbReference type="PRINTS" id="PR00356">
    <property type="entry name" value="ANTIFREEZEII"/>
</dbReference>
<reference evidence="5 6" key="1">
    <citation type="submission" date="2025-04" db="UniProtKB">
        <authorList>
            <consortium name="RefSeq"/>
        </authorList>
    </citation>
    <scope>IDENTIFICATION</scope>
</reference>
<dbReference type="InterPro" id="IPR001304">
    <property type="entry name" value="C-type_lectin-like"/>
</dbReference>
<keyword evidence="2" id="KW-0732">Signal</keyword>
<feature type="signal peptide" evidence="2">
    <location>
        <begin position="1"/>
        <end position="18"/>
    </location>
</feature>
<dbReference type="InterPro" id="IPR016187">
    <property type="entry name" value="CTDL_fold"/>
</dbReference>
<dbReference type="RefSeq" id="XP_028996803.1">
    <property type="nucleotide sequence ID" value="XM_029140970.3"/>
</dbReference>
<evidence type="ECO:0000256" key="1">
    <source>
        <dbReference type="ARBA" id="ARBA00023157"/>
    </source>
</evidence>
<feature type="domain" description="C-type lectin" evidence="3">
    <location>
        <begin position="52"/>
        <end position="170"/>
    </location>
</feature>
<organism evidence="4 6">
    <name type="scientific">Betta splendens</name>
    <name type="common">Siamese fighting fish</name>
    <dbReference type="NCBI Taxonomy" id="158456"/>
    <lineage>
        <taxon>Eukaryota</taxon>
        <taxon>Metazoa</taxon>
        <taxon>Chordata</taxon>
        <taxon>Craniata</taxon>
        <taxon>Vertebrata</taxon>
        <taxon>Euteleostomi</taxon>
        <taxon>Actinopterygii</taxon>
        <taxon>Neopterygii</taxon>
        <taxon>Teleostei</taxon>
        <taxon>Neoteleostei</taxon>
        <taxon>Acanthomorphata</taxon>
        <taxon>Anabantaria</taxon>
        <taxon>Anabantiformes</taxon>
        <taxon>Anabantoidei</taxon>
        <taxon>Osphronemidae</taxon>
        <taxon>Betta</taxon>
    </lineage>
</organism>
<dbReference type="Proteomes" id="UP000515150">
    <property type="component" value="Chromosome 2"/>
</dbReference>
<dbReference type="InterPro" id="IPR002353">
    <property type="entry name" value="AntifreezeII"/>
</dbReference>
<keyword evidence="4" id="KW-1185">Reference proteome</keyword>
<protein>
    <submittedName>
        <fullName evidence="5 6">Type-2 ice-structuring protein-like</fullName>
    </submittedName>
</protein>
<evidence type="ECO:0000256" key="2">
    <source>
        <dbReference type="SAM" id="SignalP"/>
    </source>
</evidence>
<gene>
    <name evidence="5 6" type="primary">LOC114849471</name>
</gene>
<dbReference type="Gene3D" id="3.10.100.10">
    <property type="entry name" value="Mannose-Binding Protein A, subunit A"/>
    <property type="match status" value="1"/>
</dbReference>
<accession>A0A6P7LSG9</accession>
<evidence type="ECO:0000313" key="6">
    <source>
        <dbReference type="RefSeq" id="XP_028996803.1"/>
    </source>
</evidence>
<name>A0A6P7LSG9_BETSP</name>
<dbReference type="GeneID" id="114849471"/>
<dbReference type="InterPro" id="IPR016186">
    <property type="entry name" value="C-type_lectin-like/link_sf"/>
</dbReference>
<dbReference type="InterPro" id="IPR050111">
    <property type="entry name" value="C-type_lectin/snaclec_domain"/>
</dbReference>
<dbReference type="AlphaFoldDB" id="A0A6P7LSG9"/>
<evidence type="ECO:0000259" key="3">
    <source>
        <dbReference type="PROSITE" id="PS50041"/>
    </source>
</evidence>
<dbReference type="PROSITE" id="PS00615">
    <property type="entry name" value="C_TYPE_LECTIN_1"/>
    <property type="match status" value="1"/>
</dbReference>
<dbReference type="KEGG" id="bspl:114849471"/>
<dbReference type="PANTHER" id="PTHR22803">
    <property type="entry name" value="MANNOSE, PHOSPHOLIPASE, LECTIN RECEPTOR RELATED"/>
    <property type="match status" value="1"/>
</dbReference>
<dbReference type="RefSeq" id="XP_028996793.1">
    <property type="nucleotide sequence ID" value="XM_029140960.3"/>
</dbReference>
<dbReference type="SUPFAM" id="SSF56436">
    <property type="entry name" value="C-type lectin-like"/>
    <property type="match status" value="1"/>
</dbReference>
<feature type="chain" id="PRO_5044651588" evidence="2">
    <location>
        <begin position="19"/>
        <end position="179"/>
    </location>
</feature>
<proteinExistence type="predicted"/>